<evidence type="ECO:0000256" key="4">
    <source>
        <dbReference type="ARBA" id="ARBA00013255"/>
    </source>
</evidence>
<keyword evidence="16" id="KW-1185">Reference proteome</keyword>
<proteinExistence type="inferred from homology"/>
<dbReference type="GO" id="GO:0004637">
    <property type="term" value="F:phosphoribosylamine-glycine ligase activity"/>
    <property type="evidence" value="ECO:0007669"/>
    <property type="project" value="UniProtKB-EC"/>
</dbReference>
<dbReference type="InterPro" id="IPR020562">
    <property type="entry name" value="PRibGlycinamide_synth_N"/>
</dbReference>
<evidence type="ECO:0000256" key="13">
    <source>
        <dbReference type="PROSITE-ProRule" id="PRU00409"/>
    </source>
</evidence>
<dbReference type="NCBIfam" id="TIGR00877">
    <property type="entry name" value="purD"/>
    <property type="match status" value="1"/>
</dbReference>
<evidence type="ECO:0000256" key="10">
    <source>
        <dbReference type="ARBA" id="ARBA00042242"/>
    </source>
</evidence>
<comment type="similarity">
    <text evidence="9 12">Belongs to the GARS family.</text>
</comment>
<dbReference type="Pfam" id="PF02844">
    <property type="entry name" value="GARS_N"/>
    <property type="match status" value="1"/>
</dbReference>
<dbReference type="EMBL" id="JAQHXR010000004">
    <property type="protein sequence ID" value="MDA3969356.1"/>
    <property type="molecule type" value="Genomic_DNA"/>
</dbReference>
<evidence type="ECO:0000256" key="8">
    <source>
        <dbReference type="ARBA" id="ARBA00022840"/>
    </source>
</evidence>
<gene>
    <name evidence="12 15" type="primary">purD</name>
    <name evidence="15" type="ORF">PF021_06675</name>
</gene>
<comment type="cofactor">
    <cofactor evidence="2">
        <name>Mg(2+)</name>
        <dbReference type="ChEBI" id="CHEBI:18420"/>
    </cofactor>
</comment>
<dbReference type="HAMAP" id="MF_00138">
    <property type="entry name" value="GARS"/>
    <property type="match status" value="1"/>
</dbReference>
<dbReference type="EC" id="6.3.4.13" evidence="4 12"/>
<dbReference type="Gene3D" id="3.90.600.10">
    <property type="entry name" value="Phosphoribosylglycinamide synthetase, C-terminal domain"/>
    <property type="match status" value="1"/>
</dbReference>
<evidence type="ECO:0000259" key="14">
    <source>
        <dbReference type="PROSITE" id="PS50975"/>
    </source>
</evidence>
<dbReference type="PROSITE" id="PS00184">
    <property type="entry name" value="GARS"/>
    <property type="match status" value="1"/>
</dbReference>
<evidence type="ECO:0000313" key="15">
    <source>
        <dbReference type="EMBL" id="MDA3969356.1"/>
    </source>
</evidence>
<organism evidence="15 16">
    <name type="scientific">Helicobacter ibis</name>
    <dbReference type="NCBI Taxonomy" id="2962633"/>
    <lineage>
        <taxon>Bacteria</taxon>
        <taxon>Pseudomonadati</taxon>
        <taxon>Campylobacterota</taxon>
        <taxon>Epsilonproteobacteria</taxon>
        <taxon>Campylobacterales</taxon>
        <taxon>Helicobacteraceae</taxon>
        <taxon>Helicobacter</taxon>
    </lineage>
</organism>
<dbReference type="InterPro" id="IPR011054">
    <property type="entry name" value="Rudment_hybrid_motif"/>
</dbReference>
<comment type="caution">
    <text evidence="15">The sequence shown here is derived from an EMBL/GenBank/DDBJ whole genome shotgun (WGS) entry which is preliminary data.</text>
</comment>
<dbReference type="SMART" id="SM01210">
    <property type="entry name" value="GARS_C"/>
    <property type="match status" value="1"/>
</dbReference>
<evidence type="ECO:0000256" key="6">
    <source>
        <dbReference type="ARBA" id="ARBA00022741"/>
    </source>
</evidence>
<feature type="domain" description="ATP-grasp" evidence="14">
    <location>
        <begin position="105"/>
        <end position="311"/>
    </location>
</feature>
<dbReference type="InterPro" id="IPR011761">
    <property type="entry name" value="ATP-grasp"/>
</dbReference>
<comment type="cofactor">
    <cofactor evidence="1">
        <name>Mn(2+)</name>
        <dbReference type="ChEBI" id="CHEBI:29035"/>
    </cofactor>
</comment>
<evidence type="ECO:0000256" key="9">
    <source>
        <dbReference type="ARBA" id="ARBA00038345"/>
    </source>
</evidence>
<dbReference type="InterPro" id="IPR020561">
    <property type="entry name" value="PRibGlycinamid_synth_ATP-grasp"/>
</dbReference>
<dbReference type="InterPro" id="IPR020559">
    <property type="entry name" value="PRibGlycinamide_synth_CS"/>
</dbReference>
<dbReference type="SUPFAM" id="SSF52440">
    <property type="entry name" value="PreATP-grasp domain"/>
    <property type="match status" value="1"/>
</dbReference>
<dbReference type="SUPFAM" id="SSF51246">
    <property type="entry name" value="Rudiment single hybrid motif"/>
    <property type="match status" value="1"/>
</dbReference>
<keyword evidence="8 13" id="KW-0067">ATP-binding</keyword>
<keyword evidence="5 12" id="KW-0436">Ligase</keyword>
<accession>A0ABT4VH42</accession>
<dbReference type="InterPro" id="IPR020560">
    <property type="entry name" value="PRibGlycinamide_synth_C-dom"/>
</dbReference>
<dbReference type="Pfam" id="PF01071">
    <property type="entry name" value="GARS_A"/>
    <property type="match status" value="1"/>
</dbReference>
<evidence type="ECO:0000256" key="2">
    <source>
        <dbReference type="ARBA" id="ARBA00001946"/>
    </source>
</evidence>
<protein>
    <recommendedName>
        <fullName evidence="4 12">Phosphoribosylamine--glycine ligase</fullName>
        <ecNumber evidence="4 12">6.3.4.13</ecNumber>
    </recommendedName>
    <alternativeName>
        <fullName evidence="12">GARS</fullName>
    </alternativeName>
    <alternativeName>
        <fullName evidence="10 12">Glycinamide ribonucleotide synthetase</fullName>
    </alternativeName>
    <alternativeName>
        <fullName evidence="11 12">Phosphoribosylglycinamide synthetase</fullName>
    </alternativeName>
</protein>
<dbReference type="PANTHER" id="PTHR43472:SF1">
    <property type="entry name" value="PHOSPHORIBOSYLAMINE--GLYCINE LIGASE, CHLOROPLASTIC"/>
    <property type="match status" value="1"/>
</dbReference>
<dbReference type="PROSITE" id="PS50975">
    <property type="entry name" value="ATP_GRASP"/>
    <property type="match status" value="1"/>
</dbReference>
<dbReference type="Gene3D" id="3.30.470.20">
    <property type="entry name" value="ATP-grasp fold, B domain"/>
    <property type="match status" value="1"/>
</dbReference>
<dbReference type="PANTHER" id="PTHR43472">
    <property type="entry name" value="PHOSPHORIBOSYLAMINE--GLYCINE LIGASE"/>
    <property type="match status" value="1"/>
</dbReference>
<dbReference type="Gene3D" id="3.30.1490.20">
    <property type="entry name" value="ATP-grasp fold, A domain"/>
    <property type="match status" value="1"/>
</dbReference>
<dbReference type="InterPro" id="IPR000115">
    <property type="entry name" value="PRibGlycinamide_synth"/>
</dbReference>
<name>A0ABT4VH42_9HELI</name>
<evidence type="ECO:0000256" key="3">
    <source>
        <dbReference type="ARBA" id="ARBA00005174"/>
    </source>
</evidence>
<comment type="catalytic activity">
    <reaction evidence="12">
        <text>5-phospho-beta-D-ribosylamine + glycine + ATP = N(1)-(5-phospho-beta-D-ribosyl)glycinamide + ADP + phosphate + H(+)</text>
        <dbReference type="Rhea" id="RHEA:17453"/>
        <dbReference type="ChEBI" id="CHEBI:15378"/>
        <dbReference type="ChEBI" id="CHEBI:30616"/>
        <dbReference type="ChEBI" id="CHEBI:43474"/>
        <dbReference type="ChEBI" id="CHEBI:57305"/>
        <dbReference type="ChEBI" id="CHEBI:58681"/>
        <dbReference type="ChEBI" id="CHEBI:143788"/>
        <dbReference type="ChEBI" id="CHEBI:456216"/>
        <dbReference type="EC" id="6.3.4.13"/>
    </reaction>
</comment>
<comment type="pathway">
    <text evidence="3 12">Purine metabolism; IMP biosynthesis via de novo pathway; N(1)-(5-phospho-D-ribosyl)glycinamide from 5-phospho-alpha-D-ribose 1-diphosphate: step 2/2.</text>
</comment>
<dbReference type="Pfam" id="PF02843">
    <property type="entry name" value="GARS_C"/>
    <property type="match status" value="1"/>
</dbReference>
<dbReference type="Gene3D" id="3.40.50.20">
    <property type="match status" value="1"/>
</dbReference>
<evidence type="ECO:0000256" key="1">
    <source>
        <dbReference type="ARBA" id="ARBA00001936"/>
    </source>
</evidence>
<keyword evidence="6 13" id="KW-0547">Nucleotide-binding</keyword>
<sequence>MKIVIVGSGGREYSIGLALSSESKVSKIYFYPGNGATCEIGENLDCKNDDEFVSFVIDNDISLVIVGPESPLVDGLADRLRENNILVFGPSKNAARLEASKAFMKEFAKRHNIPTARFLRTSSYDDGCNFIDSLQEPIVVKADGLCAGKGVIIAQSKDEAKSALKDMLDGSSFGDSGRLVVIEEFLDGFELSVFAMCDGEGYIVLPAAQDHKRLLNNDKGPNTGGMGAYAPSPLASSDIIKKVEQNIIIPTLNGMKNEGNPFSGALFCGIMVVNGEPYLLEFNVRFGDPECEVLMPLFESGLLDCFLGCAKGDVRSVKYALREGVCVGVVLASKDYPYKSSKETEISIAKNDNKNTFISFAGVRNDNGKLLASGGRVLVCVGYGQDVLSARNNAYNLVEKIEFSGKQYRNDIAYQAL</sequence>
<evidence type="ECO:0000256" key="7">
    <source>
        <dbReference type="ARBA" id="ARBA00022755"/>
    </source>
</evidence>
<dbReference type="SMART" id="SM01209">
    <property type="entry name" value="GARS_A"/>
    <property type="match status" value="1"/>
</dbReference>
<evidence type="ECO:0000256" key="11">
    <source>
        <dbReference type="ARBA" id="ARBA00042864"/>
    </source>
</evidence>
<evidence type="ECO:0000313" key="16">
    <source>
        <dbReference type="Proteomes" id="UP001210261"/>
    </source>
</evidence>
<dbReference type="RefSeq" id="WP_271021706.1">
    <property type="nucleotide sequence ID" value="NZ_JAQHXR010000004.1"/>
</dbReference>
<evidence type="ECO:0000256" key="5">
    <source>
        <dbReference type="ARBA" id="ARBA00022598"/>
    </source>
</evidence>
<evidence type="ECO:0000256" key="12">
    <source>
        <dbReference type="HAMAP-Rule" id="MF_00138"/>
    </source>
</evidence>
<dbReference type="SUPFAM" id="SSF56059">
    <property type="entry name" value="Glutathione synthetase ATP-binding domain-like"/>
    <property type="match status" value="1"/>
</dbReference>
<dbReference type="InterPro" id="IPR013815">
    <property type="entry name" value="ATP_grasp_subdomain_1"/>
</dbReference>
<dbReference type="InterPro" id="IPR037123">
    <property type="entry name" value="PRibGlycinamide_synth_C_sf"/>
</dbReference>
<reference evidence="15 16" key="1">
    <citation type="submission" date="2023-01" db="EMBL/GenBank/DDBJ databases">
        <title>Description of Helicobacter ibis sp. nov. isolated from faecal droppings of black-faced ibis (Theristicus melanopis).</title>
        <authorList>
            <person name="Lopez-Cantillo M."/>
            <person name="Vidal-Veuthey B."/>
            <person name="Mella A."/>
            <person name="De La Haba R."/>
            <person name="Collado L."/>
        </authorList>
    </citation>
    <scope>NUCLEOTIDE SEQUENCE [LARGE SCALE GENOMIC DNA]</scope>
    <source>
        <strain evidence="15 16">A82</strain>
    </source>
</reference>
<dbReference type="InterPro" id="IPR016185">
    <property type="entry name" value="PreATP-grasp_dom_sf"/>
</dbReference>
<keyword evidence="7 12" id="KW-0658">Purine biosynthesis</keyword>
<dbReference type="Proteomes" id="UP001210261">
    <property type="component" value="Unassembled WGS sequence"/>
</dbReference>